<protein>
    <submittedName>
        <fullName evidence="2">DUF2382 domain-containing protein</fullName>
    </submittedName>
</protein>
<dbReference type="InterPro" id="IPR019060">
    <property type="entry name" value="DUF2382"/>
</dbReference>
<dbReference type="Pfam" id="PF09557">
    <property type="entry name" value="DUF2382"/>
    <property type="match status" value="1"/>
</dbReference>
<comment type="caution">
    <text evidence="2">The sequence shown here is derived from an EMBL/GenBank/DDBJ whole genome shotgun (WGS) entry which is preliminary data.</text>
</comment>
<accession>A0ABR8E7D1</accession>
<evidence type="ECO:0000259" key="1">
    <source>
        <dbReference type="Pfam" id="PF09557"/>
    </source>
</evidence>
<keyword evidence="3" id="KW-1185">Reference proteome</keyword>
<name>A0ABR8E7D1_9NOSO</name>
<proteinExistence type="predicted"/>
<dbReference type="Proteomes" id="UP000623440">
    <property type="component" value="Unassembled WGS sequence"/>
</dbReference>
<gene>
    <name evidence="2" type="ORF">H6G97_50480</name>
</gene>
<reference evidence="2 3" key="1">
    <citation type="journal article" date="2020" name="ISME J.">
        <title>Comparative genomics reveals insights into cyanobacterial evolution and habitat adaptation.</title>
        <authorList>
            <person name="Chen M.Y."/>
            <person name="Teng W.K."/>
            <person name="Zhao L."/>
            <person name="Hu C.X."/>
            <person name="Zhou Y.K."/>
            <person name="Han B.P."/>
            <person name="Song L.R."/>
            <person name="Shu W.S."/>
        </authorList>
    </citation>
    <scope>NUCLEOTIDE SEQUENCE [LARGE SCALE GENOMIC DNA]</scope>
    <source>
        <strain evidence="2 3">FACHB-838</strain>
    </source>
</reference>
<organism evidence="2 3">
    <name type="scientific">Nostoc flagelliforme FACHB-838</name>
    <dbReference type="NCBI Taxonomy" id="2692904"/>
    <lineage>
        <taxon>Bacteria</taxon>
        <taxon>Bacillati</taxon>
        <taxon>Cyanobacteriota</taxon>
        <taxon>Cyanophyceae</taxon>
        <taxon>Nostocales</taxon>
        <taxon>Nostocaceae</taxon>
        <taxon>Nostoc</taxon>
    </lineage>
</organism>
<sequence>MILAEEVADVQKEAFVREEVRVQKVIGKENVEVQQTVRRKELNVDSDTTPIVNKTNRDSSI</sequence>
<dbReference type="EMBL" id="JACJSI010000624">
    <property type="protein sequence ID" value="MBD2536997.1"/>
    <property type="molecule type" value="Genomic_DNA"/>
</dbReference>
<evidence type="ECO:0000313" key="3">
    <source>
        <dbReference type="Proteomes" id="UP000623440"/>
    </source>
</evidence>
<evidence type="ECO:0000313" key="2">
    <source>
        <dbReference type="EMBL" id="MBD2536997.1"/>
    </source>
</evidence>
<feature type="domain" description="DUF2382" evidence="1">
    <location>
        <begin position="3"/>
        <end position="44"/>
    </location>
</feature>